<keyword evidence="1" id="KW-0472">Membrane</keyword>
<dbReference type="Proteomes" id="UP000076727">
    <property type="component" value="Unassembled WGS sequence"/>
</dbReference>
<keyword evidence="3" id="KW-1185">Reference proteome</keyword>
<proteinExistence type="predicted"/>
<dbReference type="AlphaFoldDB" id="A0A165RM38"/>
<sequence length="243" mass="28046">MLVLPLLWQGVAMLTSIILALQYKQYTISFGGFGYDFQATLGFGTEWLQRTLDGTFWPSVISGGDVLHTKADRFHDMPYIPIPVIDPHLVLPLGDGIVRFKNDEDEEPPSIEYDWFDFDVEGIVRAPVALPMLEPVEYVPVPLAFPMRRTCMRYFGFDPAPTPQDEWNVLGIILCIIGILILAPEEIRAFRRYREDRRRELAAPRRPDFAAPYREPVTLWRRLVEFVTPETLPPIAPWELPFR</sequence>
<dbReference type="EMBL" id="KV429048">
    <property type="protein sequence ID" value="KZT70938.1"/>
    <property type="molecule type" value="Genomic_DNA"/>
</dbReference>
<evidence type="ECO:0000313" key="2">
    <source>
        <dbReference type="EMBL" id="KZT70938.1"/>
    </source>
</evidence>
<feature type="transmembrane region" description="Helical" evidence="1">
    <location>
        <begin position="167"/>
        <end position="184"/>
    </location>
</feature>
<keyword evidence="1" id="KW-0812">Transmembrane</keyword>
<keyword evidence="1" id="KW-1133">Transmembrane helix</keyword>
<gene>
    <name evidence="2" type="ORF">DAEQUDRAFT_810221</name>
</gene>
<name>A0A165RM38_9APHY</name>
<reference evidence="2 3" key="1">
    <citation type="journal article" date="2016" name="Mol. Biol. Evol.">
        <title>Comparative Genomics of Early-Diverging Mushroom-Forming Fungi Provides Insights into the Origins of Lignocellulose Decay Capabilities.</title>
        <authorList>
            <person name="Nagy L.G."/>
            <person name="Riley R."/>
            <person name="Tritt A."/>
            <person name="Adam C."/>
            <person name="Daum C."/>
            <person name="Floudas D."/>
            <person name="Sun H."/>
            <person name="Yadav J.S."/>
            <person name="Pangilinan J."/>
            <person name="Larsson K.H."/>
            <person name="Matsuura K."/>
            <person name="Barry K."/>
            <person name="Labutti K."/>
            <person name="Kuo R."/>
            <person name="Ohm R.A."/>
            <person name="Bhattacharya S.S."/>
            <person name="Shirouzu T."/>
            <person name="Yoshinaga Y."/>
            <person name="Martin F.M."/>
            <person name="Grigoriev I.V."/>
            <person name="Hibbett D.S."/>
        </authorList>
    </citation>
    <scope>NUCLEOTIDE SEQUENCE [LARGE SCALE GENOMIC DNA]</scope>
    <source>
        <strain evidence="2 3">L-15889</strain>
    </source>
</reference>
<evidence type="ECO:0000313" key="3">
    <source>
        <dbReference type="Proteomes" id="UP000076727"/>
    </source>
</evidence>
<accession>A0A165RM38</accession>
<evidence type="ECO:0000256" key="1">
    <source>
        <dbReference type="SAM" id="Phobius"/>
    </source>
</evidence>
<organism evidence="2 3">
    <name type="scientific">Daedalea quercina L-15889</name>
    <dbReference type="NCBI Taxonomy" id="1314783"/>
    <lineage>
        <taxon>Eukaryota</taxon>
        <taxon>Fungi</taxon>
        <taxon>Dikarya</taxon>
        <taxon>Basidiomycota</taxon>
        <taxon>Agaricomycotina</taxon>
        <taxon>Agaricomycetes</taxon>
        <taxon>Polyporales</taxon>
        <taxon>Fomitopsis</taxon>
    </lineage>
</organism>
<protein>
    <submittedName>
        <fullName evidence="2">Uncharacterized protein</fullName>
    </submittedName>
</protein>